<accession>A0A395M3N6</accession>
<feature type="non-terminal residue" evidence="2">
    <location>
        <position position="109"/>
    </location>
</feature>
<sequence>MYLVFFITHYSLLIIIMPSNAIVYTKQSKLDFLPIVSAPLCEYDIRIRTIATSISAGMERFLLTGKSITRKELKFPVVPGSECIGEVIEVGSSVKGVELGEYVYAWKSE</sequence>
<dbReference type="SUPFAM" id="SSF50129">
    <property type="entry name" value="GroES-like"/>
    <property type="match status" value="1"/>
</dbReference>
<organism evidence="2 3">
    <name type="scientific">Candidatus Thermochlorobacter aerophilus</name>
    <dbReference type="NCBI Taxonomy" id="1868324"/>
    <lineage>
        <taxon>Bacteria</taxon>
        <taxon>Pseudomonadati</taxon>
        <taxon>Chlorobiota</taxon>
        <taxon>Chlorobiia</taxon>
        <taxon>Chlorobiales</taxon>
        <taxon>Candidatus Thermochlorobacteriaceae</taxon>
        <taxon>Candidatus Thermochlorobacter</taxon>
    </lineage>
</organism>
<dbReference type="Proteomes" id="UP000266389">
    <property type="component" value="Unassembled WGS sequence"/>
</dbReference>
<protein>
    <recommendedName>
        <fullName evidence="1">Alcohol dehydrogenase-like N-terminal domain-containing protein</fullName>
    </recommendedName>
</protein>
<reference evidence="2 3" key="1">
    <citation type="journal article" date="2011" name="ISME J.">
        <title>Community ecology of hot spring cyanobacterial mats: predominant populations and their functional potential.</title>
        <authorList>
            <person name="Klatt C.G."/>
            <person name="Wood J.M."/>
            <person name="Rusch D.B."/>
            <person name="Bateson M.M."/>
            <person name="Hamamura N."/>
            <person name="Heidelberg J.F."/>
            <person name="Grossman A.R."/>
            <person name="Bhaya D."/>
            <person name="Cohan F.M."/>
            <person name="Kuhl M."/>
            <person name="Bryant D.A."/>
            <person name="Ward D.M."/>
        </authorList>
    </citation>
    <scope>NUCLEOTIDE SEQUENCE [LARGE SCALE GENOMIC DNA]</scope>
    <source>
        <strain evidence="2">OS</strain>
    </source>
</reference>
<name>A0A395M3N6_9BACT</name>
<dbReference type="Gene3D" id="3.90.180.10">
    <property type="entry name" value="Medium-chain alcohol dehydrogenases, catalytic domain"/>
    <property type="match status" value="1"/>
</dbReference>
<dbReference type="InterPro" id="IPR011032">
    <property type="entry name" value="GroES-like_sf"/>
</dbReference>
<evidence type="ECO:0000313" key="3">
    <source>
        <dbReference type="Proteomes" id="UP000266389"/>
    </source>
</evidence>
<evidence type="ECO:0000313" key="2">
    <source>
        <dbReference type="EMBL" id="RFM24838.1"/>
    </source>
</evidence>
<comment type="caution">
    <text evidence="2">The sequence shown here is derived from an EMBL/GenBank/DDBJ whole genome shotgun (WGS) entry which is preliminary data.</text>
</comment>
<dbReference type="InterPro" id="IPR013154">
    <property type="entry name" value="ADH-like_N"/>
</dbReference>
<evidence type="ECO:0000259" key="1">
    <source>
        <dbReference type="Pfam" id="PF08240"/>
    </source>
</evidence>
<dbReference type="EMBL" id="PHFL01000022">
    <property type="protein sequence ID" value="RFM24838.1"/>
    <property type="molecule type" value="Genomic_DNA"/>
</dbReference>
<gene>
    <name evidence="2" type="ORF">D0433_03720</name>
</gene>
<feature type="domain" description="Alcohol dehydrogenase-like N-terminal" evidence="1">
    <location>
        <begin position="41"/>
        <end position="104"/>
    </location>
</feature>
<dbReference type="Pfam" id="PF08240">
    <property type="entry name" value="ADH_N"/>
    <property type="match status" value="1"/>
</dbReference>
<proteinExistence type="predicted"/>
<dbReference type="AlphaFoldDB" id="A0A395M3N6"/>